<evidence type="ECO:0000313" key="3">
    <source>
        <dbReference type="WBParaSite" id="Pan_g20407.t1"/>
    </source>
</evidence>
<reference evidence="2" key="1">
    <citation type="journal article" date="2013" name="Genetics">
        <title>The draft genome and transcriptome of Panagrellus redivivus are shaped by the harsh demands of a free-living lifestyle.</title>
        <authorList>
            <person name="Srinivasan J."/>
            <person name="Dillman A.R."/>
            <person name="Macchietto M.G."/>
            <person name="Heikkinen L."/>
            <person name="Lakso M."/>
            <person name="Fracchia K.M."/>
            <person name="Antoshechkin I."/>
            <person name="Mortazavi A."/>
            <person name="Wong G."/>
            <person name="Sternberg P.W."/>
        </authorList>
    </citation>
    <scope>NUCLEOTIDE SEQUENCE [LARGE SCALE GENOMIC DNA]</scope>
    <source>
        <strain evidence="2">MT8872</strain>
    </source>
</reference>
<dbReference type="AlphaFoldDB" id="A0A7E4VFB1"/>
<sequence length="261" mass="28823">MSSLVTLFVFVCLLGCVTGRIDFIGPHYAKTRVKRDGKLSTRWISRKGGIDVPITLRSLITCTIPGLNDLICLGPRVGLFEPKELTLTKKEGKSFGYNNGVDLRMLGYDNIPLIGPIDTEIGVHDGATVREDGVEFGHQRRIFKAWRDNTGGVVEWGPGGAGVDIGYRGSAADDLVKIQYTLAGITVGNPRQGLAAPPLMPGPRVPSPTTTYWRDLARFYPGGRLQPDVDSWYRSQFRNYGDEYRTPRERACPWCFATDVG</sequence>
<dbReference type="Proteomes" id="UP000492821">
    <property type="component" value="Unassembled WGS sequence"/>
</dbReference>
<keyword evidence="1" id="KW-0732">Signal</keyword>
<reference evidence="3" key="2">
    <citation type="submission" date="2020-10" db="UniProtKB">
        <authorList>
            <consortium name="WormBaseParasite"/>
        </authorList>
    </citation>
    <scope>IDENTIFICATION</scope>
</reference>
<dbReference type="WBParaSite" id="Pan_g20407.t1">
    <property type="protein sequence ID" value="Pan_g20407.t1"/>
    <property type="gene ID" value="Pan_g20407"/>
</dbReference>
<protein>
    <submittedName>
        <fullName evidence="3">Secreted protein</fullName>
    </submittedName>
</protein>
<feature type="chain" id="PRO_5029020000" evidence="1">
    <location>
        <begin position="20"/>
        <end position="261"/>
    </location>
</feature>
<feature type="signal peptide" evidence="1">
    <location>
        <begin position="1"/>
        <end position="19"/>
    </location>
</feature>
<accession>A0A7E4VFB1</accession>
<keyword evidence="2" id="KW-1185">Reference proteome</keyword>
<evidence type="ECO:0000256" key="1">
    <source>
        <dbReference type="SAM" id="SignalP"/>
    </source>
</evidence>
<organism evidence="2 3">
    <name type="scientific">Panagrellus redivivus</name>
    <name type="common">Microworm</name>
    <dbReference type="NCBI Taxonomy" id="6233"/>
    <lineage>
        <taxon>Eukaryota</taxon>
        <taxon>Metazoa</taxon>
        <taxon>Ecdysozoa</taxon>
        <taxon>Nematoda</taxon>
        <taxon>Chromadorea</taxon>
        <taxon>Rhabditida</taxon>
        <taxon>Tylenchina</taxon>
        <taxon>Panagrolaimomorpha</taxon>
        <taxon>Panagrolaimoidea</taxon>
        <taxon>Panagrolaimidae</taxon>
        <taxon>Panagrellus</taxon>
    </lineage>
</organism>
<name>A0A7E4VFB1_PANRE</name>
<proteinExistence type="predicted"/>
<evidence type="ECO:0000313" key="2">
    <source>
        <dbReference type="Proteomes" id="UP000492821"/>
    </source>
</evidence>